<dbReference type="InterPro" id="IPR006311">
    <property type="entry name" value="TAT_signal"/>
</dbReference>
<evidence type="ECO:0000313" key="6">
    <source>
        <dbReference type="Proteomes" id="UP000292855"/>
    </source>
</evidence>
<dbReference type="PROSITE" id="PS51318">
    <property type="entry name" value="TAT"/>
    <property type="match status" value="1"/>
</dbReference>
<dbReference type="InterPro" id="IPR048329">
    <property type="entry name" value="PcRGLX_1st"/>
</dbReference>
<keyword evidence="1" id="KW-0732">Signal</keyword>
<dbReference type="Pfam" id="PF21346">
    <property type="entry name" value="PcRGLX_3rd"/>
    <property type="match status" value="1"/>
</dbReference>
<dbReference type="Pfam" id="PF21345">
    <property type="entry name" value="PcRGLX_2nd"/>
    <property type="match status" value="1"/>
</dbReference>
<feature type="domain" description="PcRGLX/YetA-like central beta-sandwich" evidence="3">
    <location>
        <begin position="140"/>
        <end position="497"/>
    </location>
</feature>
<dbReference type="Proteomes" id="UP000292855">
    <property type="component" value="Unassembled WGS sequence"/>
</dbReference>
<reference evidence="5 6" key="1">
    <citation type="submission" date="2019-02" db="EMBL/GenBank/DDBJ databases">
        <authorList>
            <person name="Li Y."/>
        </authorList>
    </citation>
    <scope>NUCLEOTIDE SEQUENCE [LARGE SCALE GENOMIC DNA]</scope>
    <source>
        <strain evidence="5 6">30C10-4-7</strain>
    </source>
</reference>
<dbReference type="PANTHER" id="PTHR40081:SF1">
    <property type="entry name" value="TAT PATHWAY SIGNAL SEQUENCE DOMAIN PROTEIN"/>
    <property type="match status" value="1"/>
</dbReference>
<accession>A0A4Q6XSQ4</accession>
<feature type="domain" description="PcRGLX/YetA-like C-terminal alpha/alpha toroid" evidence="4">
    <location>
        <begin position="503"/>
        <end position="910"/>
    </location>
</feature>
<keyword evidence="6" id="KW-1185">Reference proteome</keyword>
<feature type="domain" description="PcRGLX/YetA-like N-terminal RIFT barrel" evidence="2">
    <location>
        <begin position="48"/>
        <end position="121"/>
    </location>
</feature>
<dbReference type="AlphaFoldDB" id="A0A4Q6XSQ4"/>
<name>A0A4Q6XSQ4_9SPHI</name>
<sequence>MSPQKRNHYQQSRRHFLKQSAILASTLPLSGSVPFHAFAGDRQYQQDKNLHWLGEHAPKRTRGVTWGVPWSKGELKETNALTLVAPGGGTLPSQHWVTARWPDGSVKWSAHAAVLDQENGKAALVLRKGGSSSHTGDEAIAVREDDDIIQVDTRSMQCVFSKKGNILIRSIHQGKQTTVTDGQLVLQWQNLPEQTMGEPLLSEELRSEIHETVVEHQGPVRVVIKTTGIHHSDTGRELLPFTVRFYCYLHTAAIRMVHTLVYDADEYKDFIHGLGMQFTVPMTDALYDRHIRFCSEDGGVFGEAVKGLTGLRRDPGKEIRDAQVAGKAAPPVSTFNSRVANGLPYIPAFGDYSLTQSTPDGFEIRKRTSSGHGWLACAHGRRAAGCGYVGGANGGIVFGIRNFWQSFPAQIDIRHAHTDAAKLTLWMWAPDAPAMDIRFYHDGMGQDTYEKQLEGLDITYEDYEPGFGTPYGIARTSELEICIVDRTPTHEELALMAKHIQDPPLLVCAPIHYQQSGVFGGAYTVGPPKSNAEKAIEAQLAFYIDYYKKQIEQHRWYGFWNYGDVMHNYDQDRHVWRYDVGGYAWDNSELSTDLWLWYYFLRSGRHDVFRMAEAMTRHTGEVDVHHIGRFSPLGSRHNVMHWGCSAKQLRISTVINRRFLYYLTADERIGDLMREQIEAAHTLKQIVPGRKVGQIAAKDDSKVSMSFGTDWGALASAWFTEWERTGDEKVKQRLLNSMRSIGNQPHGFFTSSANMDLNNGMFERVKHQHIRVSHLSAAFGLAEICTELIGSLDVPVFTKAWLQYCAGYNADATWQKKHLHQTFKTPNLGQGHSKLTAYAGWFLKDRALKERAWKEFYAGAAGMKLGIPPVVLVRPPEVLSQREEAPVSTNAVAQWSLAAMQCLAFAGDAIDGDVGHELED</sequence>
<dbReference type="PANTHER" id="PTHR40081">
    <property type="entry name" value="CONCANAVALIN A-LIKE LECTIN/GLUCANASE"/>
    <property type="match status" value="1"/>
</dbReference>
<evidence type="ECO:0000259" key="3">
    <source>
        <dbReference type="Pfam" id="PF21345"/>
    </source>
</evidence>
<feature type="chain" id="PRO_5020537416" evidence="1">
    <location>
        <begin position="40"/>
        <end position="920"/>
    </location>
</feature>
<comment type="caution">
    <text evidence="5">The sequence shown here is derived from an EMBL/GenBank/DDBJ whole genome shotgun (WGS) entry which is preliminary data.</text>
</comment>
<dbReference type="InterPro" id="IPR045793">
    <property type="entry name" value="PcRGLX/YetA-like"/>
</dbReference>
<proteinExistence type="predicted"/>
<evidence type="ECO:0000259" key="4">
    <source>
        <dbReference type="Pfam" id="PF21346"/>
    </source>
</evidence>
<evidence type="ECO:0000259" key="2">
    <source>
        <dbReference type="Pfam" id="PF19501"/>
    </source>
</evidence>
<feature type="signal peptide" evidence="1">
    <location>
        <begin position="1"/>
        <end position="39"/>
    </location>
</feature>
<protein>
    <submittedName>
        <fullName evidence="5">Tat pathway signal sequence domain protein</fullName>
    </submittedName>
</protein>
<dbReference type="Pfam" id="PF19501">
    <property type="entry name" value="PcRGLX_1st"/>
    <property type="match status" value="1"/>
</dbReference>
<dbReference type="InterPro" id="IPR048331">
    <property type="entry name" value="PcRGLX/YetA_3rd"/>
</dbReference>
<organism evidence="5 6">
    <name type="scientific">Sphingobacterium corticibacterium</name>
    <dbReference type="NCBI Taxonomy" id="2484746"/>
    <lineage>
        <taxon>Bacteria</taxon>
        <taxon>Pseudomonadati</taxon>
        <taxon>Bacteroidota</taxon>
        <taxon>Sphingobacteriia</taxon>
        <taxon>Sphingobacteriales</taxon>
        <taxon>Sphingobacteriaceae</taxon>
        <taxon>Sphingobacterium</taxon>
    </lineage>
</organism>
<gene>
    <name evidence="5" type="ORF">EWE74_11535</name>
</gene>
<dbReference type="RefSeq" id="WP_130141698.1">
    <property type="nucleotide sequence ID" value="NZ_SGIT01000002.1"/>
</dbReference>
<evidence type="ECO:0000313" key="5">
    <source>
        <dbReference type="EMBL" id="RZF59779.1"/>
    </source>
</evidence>
<dbReference type="InterPro" id="IPR048330">
    <property type="entry name" value="PcRGLX/YetA_2nd"/>
</dbReference>
<dbReference type="OrthoDB" id="262615at2"/>
<dbReference type="EMBL" id="SGIT01000002">
    <property type="protein sequence ID" value="RZF59779.1"/>
    <property type="molecule type" value="Genomic_DNA"/>
</dbReference>
<evidence type="ECO:0000256" key="1">
    <source>
        <dbReference type="SAM" id="SignalP"/>
    </source>
</evidence>